<evidence type="ECO:0000313" key="2">
    <source>
        <dbReference type="EMBL" id="AIF26390.1"/>
    </source>
</evidence>
<dbReference type="Pfam" id="PF13401">
    <property type="entry name" value="AAA_22"/>
    <property type="match status" value="1"/>
</dbReference>
<dbReference type="EMBL" id="KF540228">
    <property type="protein sequence ID" value="AIF26390.1"/>
    <property type="molecule type" value="Genomic_DNA"/>
</dbReference>
<sequence length="352" mass="39818">MAQESSTLRGAPSRTDAQVRAVITQAVAMHRIDEDQGELLFWLHGFGQDRNLPDSDLAEMMKVSNGAVSQLFSGKYQAEDWTPMIDRIKALKDVEEEALKKVDLGFVMTHTAKTIFSVCESAMTDGMPAFIYGASQIGKTTALEEFQRTHNHGRTKYLRLGSRWTKGRLVRELARACKARNMKDKKSWQLEEAIYDSLNRYNLLIIDEFHLAMETVNDSTSREIVEFIREVFDRTHCGLVLSSTKVGIQDLEEGKNAMLFDQLRRRGVVKVVLPDVPPLKDINAIAKSFGLELPKAEVLAKVKQLLKTRGLGVFVKYLQKAHSLAGSEPMTWERFFYVNDGYAALADMKSEY</sequence>
<dbReference type="Gene3D" id="3.40.50.300">
    <property type="entry name" value="P-loop containing nucleotide triphosphate hydrolases"/>
    <property type="match status" value="1"/>
</dbReference>
<feature type="domain" description="ORC1/DEAH AAA+ ATPase" evidence="1">
    <location>
        <begin position="129"/>
        <end position="247"/>
    </location>
</feature>
<reference evidence="2" key="1">
    <citation type="submission" date="2013-08" db="EMBL/GenBank/DDBJ databases">
        <title>Comparison of modified E. coli strains.</title>
        <authorList>
            <person name="Juergensen J."/>
            <person name="Bonge A."/>
            <person name="Streit W.R."/>
        </authorList>
    </citation>
    <scope>NUCLEOTIDE SEQUENCE</scope>
</reference>
<dbReference type="InterPro" id="IPR049945">
    <property type="entry name" value="AAA_22"/>
</dbReference>
<organism evidence="2">
    <name type="scientific">uncultured bacterium fosmid pJB16B1</name>
    <dbReference type="NCBI Taxonomy" id="1478054"/>
    <lineage>
        <taxon>Bacteria</taxon>
        <taxon>environmental samples</taxon>
    </lineage>
</organism>
<dbReference type="AlphaFoldDB" id="A0A0H3U7D7"/>
<protein>
    <recommendedName>
        <fullName evidence="1">ORC1/DEAH AAA+ ATPase domain-containing protein</fullName>
    </recommendedName>
</protein>
<accession>A0A0H3U7D7</accession>
<name>A0A0H3U7D7_9BACT</name>
<dbReference type="GO" id="GO:0016887">
    <property type="term" value="F:ATP hydrolysis activity"/>
    <property type="evidence" value="ECO:0007669"/>
    <property type="project" value="InterPro"/>
</dbReference>
<dbReference type="InterPro" id="IPR027417">
    <property type="entry name" value="P-loop_NTPase"/>
</dbReference>
<proteinExistence type="predicted"/>
<evidence type="ECO:0000259" key="1">
    <source>
        <dbReference type="Pfam" id="PF13401"/>
    </source>
</evidence>
<dbReference type="SUPFAM" id="SSF52540">
    <property type="entry name" value="P-loop containing nucleoside triphosphate hydrolases"/>
    <property type="match status" value="1"/>
</dbReference>